<reference evidence="8 9" key="1">
    <citation type="submission" date="2021-10" db="EMBL/GenBank/DDBJ databases">
        <authorList>
            <person name="Grouzdev D.S."/>
            <person name="Pantiukh K.S."/>
            <person name="Krutkina M.S."/>
        </authorList>
    </citation>
    <scope>NUCLEOTIDE SEQUENCE [LARGE SCALE GENOMIC DNA]</scope>
    <source>
        <strain evidence="8 9">Z-7514</strain>
    </source>
</reference>
<dbReference type="AlphaFoldDB" id="A0AAW4WVN2"/>
<dbReference type="Pfam" id="PF07195">
    <property type="entry name" value="FliD_C"/>
    <property type="match status" value="1"/>
</dbReference>
<dbReference type="GO" id="GO:0005576">
    <property type="term" value="C:extracellular region"/>
    <property type="evidence" value="ECO:0007669"/>
    <property type="project" value="UniProtKB-SubCell"/>
</dbReference>
<dbReference type="GO" id="GO:0009421">
    <property type="term" value="C:bacterial-type flagellum filament cap"/>
    <property type="evidence" value="ECO:0007669"/>
    <property type="project" value="InterPro"/>
</dbReference>
<keyword evidence="9" id="KW-1185">Reference proteome</keyword>
<keyword evidence="8" id="KW-0966">Cell projection</keyword>
<dbReference type="PANTHER" id="PTHR30288:SF0">
    <property type="entry name" value="FLAGELLAR HOOK-ASSOCIATED PROTEIN 2"/>
    <property type="match status" value="1"/>
</dbReference>
<evidence type="ECO:0000259" key="7">
    <source>
        <dbReference type="Pfam" id="PF07195"/>
    </source>
</evidence>
<accession>A0AAW4WVN2</accession>
<evidence type="ECO:0000313" key="9">
    <source>
        <dbReference type="Proteomes" id="UP001199296"/>
    </source>
</evidence>
<evidence type="ECO:0000259" key="6">
    <source>
        <dbReference type="Pfam" id="PF02465"/>
    </source>
</evidence>
<feature type="domain" description="Flagellar hook-associated protein 2 N-terminal" evidence="6">
    <location>
        <begin position="12"/>
        <end position="108"/>
    </location>
</feature>
<dbReference type="PANTHER" id="PTHR30288">
    <property type="entry name" value="FLAGELLAR CAP/ASSEMBLY PROTEIN FLID"/>
    <property type="match status" value="1"/>
</dbReference>
<keyword evidence="4 5" id="KW-0975">Bacterial flagellum</keyword>
<comment type="function">
    <text evidence="5">Required for morphogenesis and for the elongation of the flagellar filament by facilitating polymerization of the flagellin monomers at the tip of growing filament. Forms a capping structure, which prevents flagellin subunits (transported through the central channel of the flagellum) from leaking out without polymerization at the distal end.</text>
</comment>
<evidence type="ECO:0000256" key="1">
    <source>
        <dbReference type="ARBA" id="ARBA00009764"/>
    </source>
</evidence>
<sequence length="467" mass="52445">MVQGISLSGLASGMETDNMVEELMAIERAPIKRMELEKQQVEVKREQWQQINQFMQEIEGSFNELRSRGSYREMEASSTNEDLLTVSASSSADRANYEVRVEQLARGHSIHSDRIDSASEPLALEVFGAAEEELDTFSETFIIDAADSEQSFAFEIDGSTNLRELRNMINAEEDLDISASVVDNRLVLESKEMGADNIIEAERFSANFAELGILAEQGEIAYQMQSAQDAIFSINGMEVVRSQNEGLDDVIDGLTIDLHGSSENESFNLSVNRDNSQLETTLSDMAEQYNNLATFMGELGKEDGLLQGDGTLRRLQNSLRRQITNSVGIDNPITNIQQLGIDIDQDGVMSFDSSELNDALREDSGAVEKFFRASQADDGADGFGRRMYDFSRDYIRFGDGVLSRQDNNFESRLNRIDRRIEYRENRLETRERSLQRQFAAMEVALNDIQGQSSWLQGQLQGLNSNNN</sequence>
<comment type="subunit">
    <text evidence="2 5">Homopentamer.</text>
</comment>
<dbReference type="Pfam" id="PF02465">
    <property type="entry name" value="FliD_N"/>
    <property type="match status" value="1"/>
</dbReference>
<proteinExistence type="inferred from homology"/>
<feature type="domain" description="Flagellar hook-associated protein 2 C-terminal" evidence="7">
    <location>
        <begin position="227"/>
        <end position="449"/>
    </location>
</feature>
<dbReference type="InterPro" id="IPR010809">
    <property type="entry name" value="FliD_C"/>
</dbReference>
<keyword evidence="8" id="KW-0969">Cilium</keyword>
<dbReference type="InterPro" id="IPR003481">
    <property type="entry name" value="FliD_N"/>
</dbReference>
<dbReference type="RefSeq" id="WP_229345728.1">
    <property type="nucleotide sequence ID" value="NZ_JAJFAT010000009.1"/>
</dbReference>
<evidence type="ECO:0000256" key="5">
    <source>
        <dbReference type="RuleBase" id="RU362066"/>
    </source>
</evidence>
<dbReference type="Proteomes" id="UP001199296">
    <property type="component" value="Unassembled WGS sequence"/>
</dbReference>
<comment type="caution">
    <text evidence="8">The sequence shown here is derived from an EMBL/GenBank/DDBJ whole genome shotgun (WGS) entry which is preliminary data.</text>
</comment>
<evidence type="ECO:0000256" key="3">
    <source>
        <dbReference type="ARBA" id="ARBA00023054"/>
    </source>
</evidence>
<dbReference type="GO" id="GO:0071973">
    <property type="term" value="P:bacterial-type flagellum-dependent cell motility"/>
    <property type="evidence" value="ECO:0007669"/>
    <property type="project" value="TreeGrafter"/>
</dbReference>
<dbReference type="GO" id="GO:0007155">
    <property type="term" value="P:cell adhesion"/>
    <property type="evidence" value="ECO:0007669"/>
    <property type="project" value="InterPro"/>
</dbReference>
<evidence type="ECO:0000313" key="8">
    <source>
        <dbReference type="EMBL" id="MCC3145165.1"/>
    </source>
</evidence>
<keyword evidence="3" id="KW-0175">Coiled coil</keyword>
<organism evidence="8 9">
    <name type="scientific">Halanaerobium polyolivorans</name>
    <dbReference type="NCBI Taxonomy" id="2886943"/>
    <lineage>
        <taxon>Bacteria</taxon>
        <taxon>Bacillati</taxon>
        <taxon>Bacillota</taxon>
        <taxon>Clostridia</taxon>
        <taxon>Halanaerobiales</taxon>
        <taxon>Halanaerobiaceae</taxon>
        <taxon>Halanaerobium</taxon>
    </lineage>
</organism>
<keyword evidence="5" id="KW-0964">Secreted</keyword>
<dbReference type="EMBL" id="JAJFAT010000009">
    <property type="protein sequence ID" value="MCC3145165.1"/>
    <property type="molecule type" value="Genomic_DNA"/>
</dbReference>
<keyword evidence="8" id="KW-0282">Flagellum</keyword>
<comment type="similarity">
    <text evidence="1 5">Belongs to the FliD family.</text>
</comment>
<evidence type="ECO:0000256" key="4">
    <source>
        <dbReference type="ARBA" id="ARBA00023143"/>
    </source>
</evidence>
<comment type="subcellular location">
    <subcellularLocation>
        <location evidence="5">Secreted</location>
    </subcellularLocation>
    <subcellularLocation>
        <location evidence="5">Bacterial flagellum</location>
    </subcellularLocation>
</comment>
<evidence type="ECO:0000256" key="2">
    <source>
        <dbReference type="ARBA" id="ARBA00011255"/>
    </source>
</evidence>
<protein>
    <recommendedName>
        <fullName evidence="5">Flagellar hook-associated protein 2</fullName>
        <shortName evidence="5">HAP2</shortName>
    </recommendedName>
    <alternativeName>
        <fullName evidence="5">Flagellar cap protein</fullName>
    </alternativeName>
</protein>
<gene>
    <name evidence="8" type="primary">fliD</name>
    <name evidence="8" type="ORF">LJ207_07490</name>
</gene>
<dbReference type="InterPro" id="IPR040026">
    <property type="entry name" value="FliD"/>
</dbReference>
<name>A0AAW4WVN2_9FIRM</name>
<dbReference type="GO" id="GO:0009424">
    <property type="term" value="C:bacterial-type flagellum hook"/>
    <property type="evidence" value="ECO:0007669"/>
    <property type="project" value="UniProtKB-UniRule"/>
</dbReference>